<evidence type="ECO:0000259" key="1">
    <source>
        <dbReference type="Pfam" id="PF14246"/>
    </source>
</evidence>
<name>A0A1H4XYS9_9PSEU</name>
<protein>
    <submittedName>
        <fullName evidence="2">AefR-like transcriptional repressor, C-terminal region</fullName>
    </submittedName>
</protein>
<dbReference type="Gene3D" id="1.10.357.10">
    <property type="entry name" value="Tetracycline Repressor, domain 2"/>
    <property type="match status" value="1"/>
</dbReference>
<dbReference type="EMBL" id="FNSO01000004">
    <property type="protein sequence ID" value="SED09884.1"/>
    <property type="molecule type" value="Genomic_DNA"/>
</dbReference>
<accession>A0A1H4XYS9</accession>
<organism evidence="2 3">
    <name type="scientific">Amycolatopsis tolypomycina</name>
    <dbReference type="NCBI Taxonomy" id="208445"/>
    <lineage>
        <taxon>Bacteria</taxon>
        <taxon>Bacillati</taxon>
        <taxon>Actinomycetota</taxon>
        <taxon>Actinomycetes</taxon>
        <taxon>Pseudonocardiales</taxon>
        <taxon>Pseudonocardiaceae</taxon>
        <taxon>Amycolatopsis</taxon>
    </lineage>
</organism>
<evidence type="ECO:0000313" key="3">
    <source>
        <dbReference type="Proteomes" id="UP000199622"/>
    </source>
</evidence>
<gene>
    <name evidence="2" type="ORF">SAMN04489727_6402</name>
</gene>
<dbReference type="AlphaFoldDB" id="A0A1H4XYS9"/>
<proteinExistence type="predicted"/>
<dbReference type="Proteomes" id="UP000199622">
    <property type="component" value="Unassembled WGS sequence"/>
</dbReference>
<keyword evidence="3" id="KW-1185">Reference proteome</keyword>
<feature type="domain" description="Transcriptional regulator TetR C-terminal Proteobacteria type" evidence="1">
    <location>
        <begin position="3"/>
        <end position="54"/>
    </location>
</feature>
<dbReference type="InterPro" id="IPR039536">
    <property type="entry name" value="TetR_C_Proteobacteria"/>
</dbReference>
<dbReference type="Pfam" id="PF14246">
    <property type="entry name" value="TetR_C_7"/>
    <property type="match status" value="1"/>
</dbReference>
<sequence>MDDVARRVTQVLADRLARLSLAGGLRIDNPEMAATQLATLLTGSLDTRSRLGTRCRGDVSQGVRELNWPESSVAALLPLARVVQAAGLGGLLERRVARRVAVAELGEQCRHLHRVVV</sequence>
<evidence type="ECO:0000313" key="2">
    <source>
        <dbReference type="EMBL" id="SED09884.1"/>
    </source>
</evidence>
<reference evidence="3" key="1">
    <citation type="submission" date="2016-10" db="EMBL/GenBank/DDBJ databases">
        <authorList>
            <person name="Varghese N."/>
            <person name="Submissions S."/>
        </authorList>
    </citation>
    <scope>NUCLEOTIDE SEQUENCE [LARGE SCALE GENOMIC DNA]</scope>
    <source>
        <strain evidence="3">DSM 44544</strain>
    </source>
</reference>